<dbReference type="Proteomes" id="UP001609176">
    <property type="component" value="Unassembled WGS sequence"/>
</dbReference>
<proteinExistence type="predicted"/>
<protein>
    <submittedName>
        <fullName evidence="1">Uncharacterized protein</fullName>
    </submittedName>
</protein>
<gene>
    <name evidence="3" type="ORF">ACHIPV_05680</name>
    <name evidence="1" type="ORF">ACHIPZ_01050</name>
    <name evidence="2" type="ORF">ACHIRB_14345</name>
</gene>
<dbReference type="Proteomes" id="UP001609219">
    <property type="component" value="Unassembled WGS sequence"/>
</dbReference>
<dbReference type="RefSeq" id="WP_395112201.1">
    <property type="nucleotide sequence ID" value="NZ_JBIMSN010000060.1"/>
</dbReference>
<evidence type="ECO:0000313" key="6">
    <source>
        <dbReference type="Proteomes" id="UP001609219"/>
    </source>
</evidence>
<evidence type="ECO:0000313" key="4">
    <source>
        <dbReference type="Proteomes" id="UP001609175"/>
    </source>
</evidence>
<evidence type="ECO:0000313" key="3">
    <source>
        <dbReference type="EMBL" id="MFH5241376.1"/>
    </source>
</evidence>
<dbReference type="EMBL" id="JBIMSP010000006">
    <property type="protein sequence ID" value="MFH5241376.1"/>
    <property type="molecule type" value="Genomic_DNA"/>
</dbReference>
<sequence>MTPAMRGLIDPAAGVPTNALMPVRTAEHANVVMALLENAGTTFFNREQAMATLFDKYWGGGGGMGLPIYLKEEIIDALASDLDNPDTSTFTGAFAMLTAALTAIGAEPAARDRVAYASTLSHAESTWVQETAFQLLRVGVEAAAITRETSVGAHKRVDLALGLTPIEFKSTFASFSVEDSAAHTAAWIGRDIAKIREARHPGIFVLTIAQLVDVDHRRIVFASRKTRGMTASQIREEGIAAYNRFLEGETGNAPVHLEIGTASGPAQSGTINLDALIVRVPDH</sequence>
<name>A0ABW7JG28_9NOCA</name>
<accession>A0ABW7JG28</accession>
<evidence type="ECO:0000313" key="5">
    <source>
        <dbReference type="Proteomes" id="UP001609176"/>
    </source>
</evidence>
<comment type="caution">
    <text evidence="1">The sequence shown here is derived from an EMBL/GenBank/DDBJ whole genome shotgun (WGS) entry which is preliminary data.</text>
</comment>
<dbReference type="EMBL" id="JBIMSN010000060">
    <property type="protein sequence ID" value="MFH5229740.1"/>
    <property type="molecule type" value="Genomic_DNA"/>
</dbReference>
<dbReference type="Proteomes" id="UP001609175">
    <property type="component" value="Unassembled WGS sequence"/>
</dbReference>
<evidence type="ECO:0000313" key="1">
    <source>
        <dbReference type="EMBL" id="MFH5206823.1"/>
    </source>
</evidence>
<organism evidence="1 4">
    <name type="scientific">Antrihabitans spumae</name>
    <dbReference type="NCBI Taxonomy" id="3373370"/>
    <lineage>
        <taxon>Bacteria</taxon>
        <taxon>Bacillati</taxon>
        <taxon>Actinomycetota</taxon>
        <taxon>Actinomycetes</taxon>
        <taxon>Mycobacteriales</taxon>
        <taxon>Nocardiaceae</taxon>
        <taxon>Antrihabitans</taxon>
    </lineage>
</organism>
<evidence type="ECO:0000313" key="2">
    <source>
        <dbReference type="EMBL" id="MFH5229740.1"/>
    </source>
</evidence>
<reference evidence="4 5" key="1">
    <citation type="submission" date="2024-10" db="EMBL/GenBank/DDBJ databases">
        <authorList>
            <person name="Riesco R."/>
        </authorList>
    </citation>
    <scope>NUCLEOTIDE SEQUENCE [LARGE SCALE GENOMIC DNA]</scope>
    <source>
        <strain evidence="3 5">NCIMB 15448</strain>
        <strain evidence="1 4">NCIMB 15449</strain>
        <strain evidence="2 6">NCIMB 15450</strain>
    </source>
</reference>
<dbReference type="EMBL" id="JBIMSO010000002">
    <property type="protein sequence ID" value="MFH5206823.1"/>
    <property type="molecule type" value="Genomic_DNA"/>
</dbReference>
<keyword evidence="6" id="KW-1185">Reference proteome</keyword>